<sequence>MTMKIGSFRRGLMCAMFPIAALLSACAGQVNPIVDEDSVEALSAQTPARMNATPADYRGNDCYMLGRFLGAMQQGYRVTVGFPQKVYGWHVDAIQQVQQEKGCANAQAGTSANPVVSGQLGVQFEAVTPAMARTLGMRSAYGAFVVEPGLGQTSLRARDVVVEISGQRVQTPVELQSIVGLMAPGYRAPLGVWRDGALVKLSIEVTAPGSAVVQAAK</sequence>
<keyword evidence="1" id="KW-0732">Signal</keyword>
<comment type="caution">
    <text evidence="2">The sequence shown here is derived from an EMBL/GenBank/DDBJ whole genome shotgun (WGS) entry which is preliminary data.</text>
</comment>
<evidence type="ECO:0000256" key="1">
    <source>
        <dbReference type="SAM" id="SignalP"/>
    </source>
</evidence>
<dbReference type="PROSITE" id="PS51257">
    <property type="entry name" value="PROKAR_LIPOPROTEIN"/>
    <property type="match status" value="1"/>
</dbReference>
<keyword evidence="3" id="KW-1185">Reference proteome</keyword>
<name>A0ABU8WR22_9BURK</name>
<dbReference type="InterPro" id="IPR036034">
    <property type="entry name" value="PDZ_sf"/>
</dbReference>
<proteinExistence type="predicted"/>
<reference evidence="2 3" key="1">
    <citation type="submission" date="2024-03" db="EMBL/GenBank/DDBJ databases">
        <title>Novel species of the genus Variovorax.</title>
        <authorList>
            <person name="Liu Q."/>
            <person name="Xin Y.-H."/>
        </authorList>
    </citation>
    <scope>NUCLEOTIDE SEQUENCE [LARGE SCALE GENOMIC DNA]</scope>
    <source>
        <strain evidence="2 3">KACC 18900</strain>
    </source>
</reference>
<dbReference type="SUPFAM" id="SSF50156">
    <property type="entry name" value="PDZ domain-like"/>
    <property type="match status" value="1"/>
</dbReference>
<evidence type="ECO:0000313" key="3">
    <source>
        <dbReference type="Proteomes" id="UP001385892"/>
    </source>
</evidence>
<accession>A0ABU8WR22</accession>
<feature type="chain" id="PRO_5045452581" description="PDZ domain-containing protein" evidence="1">
    <location>
        <begin position="28"/>
        <end position="217"/>
    </location>
</feature>
<dbReference type="EMBL" id="JBBKZT010000012">
    <property type="protein sequence ID" value="MEJ8849990.1"/>
    <property type="molecule type" value="Genomic_DNA"/>
</dbReference>
<gene>
    <name evidence="2" type="ORF">WKW82_25320</name>
</gene>
<protein>
    <recommendedName>
        <fullName evidence="4">PDZ domain-containing protein</fullName>
    </recommendedName>
</protein>
<feature type="signal peptide" evidence="1">
    <location>
        <begin position="1"/>
        <end position="27"/>
    </location>
</feature>
<evidence type="ECO:0000313" key="2">
    <source>
        <dbReference type="EMBL" id="MEJ8849990.1"/>
    </source>
</evidence>
<dbReference type="Gene3D" id="2.30.42.10">
    <property type="match status" value="1"/>
</dbReference>
<dbReference type="Proteomes" id="UP001385892">
    <property type="component" value="Unassembled WGS sequence"/>
</dbReference>
<dbReference type="RefSeq" id="WP_340345158.1">
    <property type="nucleotide sequence ID" value="NZ_JBBKZT010000012.1"/>
</dbReference>
<evidence type="ECO:0008006" key="4">
    <source>
        <dbReference type="Google" id="ProtNLM"/>
    </source>
</evidence>
<organism evidence="2 3">
    <name type="scientific">Variovorax rhizosphaerae</name>
    <dbReference type="NCBI Taxonomy" id="1836200"/>
    <lineage>
        <taxon>Bacteria</taxon>
        <taxon>Pseudomonadati</taxon>
        <taxon>Pseudomonadota</taxon>
        <taxon>Betaproteobacteria</taxon>
        <taxon>Burkholderiales</taxon>
        <taxon>Comamonadaceae</taxon>
        <taxon>Variovorax</taxon>
    </lineage>
</organism>